<keyword evidence="19" id="KW-1185">Reference proteome</keyword>
<dbReference type="EMBL" id="PVTD01000002">
    <property type="protein sequence ID" value="PRY24837.1"/>
    <property type="molecule type" value="Genomic_DNA"/>
</dbReference>
<evidence type="ECO:0000256" key="3">
    <source>
        <dbReference type="ARBA" id="ARBA00006428"/>
    </source>
</evidence>
<dbReference type="Gene3D" id="2.40.30.30">
    <property type="entry name" value="Riboflavin kinase-like"/>
    <property type="match status" value="1"/>
</dbReference>
<gene>
    <name evidence="18" type="ORF">CLV78_1027</name>
</gene>
<evidence type="ECO:0000256" key="5">
    <source>
        <dbReference type="ARBA" id="ARBA00017394"/>
    </source>
</evidence>
<dbReference type="InterPro" id="IPR039063">
    <property type="entry name" value="RibK_CTP-dep"/>
</dbReference>
<keyword evidence="6" id="KW-0285">Flavoprotein</keyword>
<dbReference type="Pfam" id="PF01982">
    <property type="entry name" value="CTP-dep_RFKase"/>
    <property type="match status" value="1"/>
</dbReference>
<proteinExistence type="inferred from homology"/>
<organism evidence="18 19">
    <name type="scientific">Aliiruegeria haliotis</name>
    <dbReference type="NCBI Taxonomy" id="1280846"/>
    <lineage>
        <taxon>Bacteria</taxon>
        <taxon>Pseudomonadati</taxon>
        <taxon>Pseudomonadota</taxon>
        <taxon>Alphaproteobacteria</taxon>
        <taxon>Rhodobacterales</taxon>
        <taxon>Roseobacteraceae</taxon>
        <taxon>Aliiruegeria</taxon>
    </lineage>
</organism>
<evidence type="ECO:0000256" key="9">
    <source>
        <dbReference type="ARBA" id="ARBA00022723"/>
    </source>
</evidence>
<keyword evidence="7" id="KW-0288">FMN</keyword>
<dbReference type="GO" id="GO:0046872">
    <property type="term" value="F:metal ion binding"/>
    <property type="evidence" value="ECO:0007669"/>
    <property type="project" value="UniProtKB-KW"/>
</dbReference>
<dbReference type="PANTHER" id="PTHR40706:SF1">
    <property type="entry name" value="RIBOFLAVIN KINASE"/>
    <property type="match status" value="1"/>
</dbReference>
<dbReference type="GO" id="GO:0009398">
    <property type="term" value="P:FMN biosynthetic process"/>
    <property type="evidence" value="ECO:0007669"/>
    <property type="project" value="UniProtKB-UniPathway"/>
</dbReference>
<evidence type="ECO:0000256" key="4">
    <source>
        <dbReference type="ARBA" id="ARBA00011987"/>
    </source>
</evidence>
<evidence type="ECO:0000256" key="7">
    <source>
        <dbReference type="ARBA" id="ARBA00022643"/>
    </source>
</evidence>
<accession>A0A2T0RUL6</accession>
<comment type="pathway">
    <text evidence="2">Cofactor biosynthesis; FMN biosynthesis; FMN from riboflavin (CTP route): step 1/1.</text>
</comment>
<evidence type="ECO:0000256" key="14">
    <source>
        <dbReference type="ARBA" id="ARBA00030544"/>
    </source>
</evidence>
<evidence type="ECO:0000256" key="15">
    <source>
        <dbReference type="ARBA" id="ARBA00033116"/>
    </source>
</evidence>
<evidence type="ECO:0000256" key="6">
    <source>
        <dbReference type="ARBA" id="ARBA00022630"/>
    </source>
</evidence>
<dbReference type="Gene3D" id="3.10.180.10">
    <property type="entry name" value="2,3-Dihydroxybiphenyl 1,2-Dioxygenase, domain 1"/>
    <property type="match status" value="1"/>
</dbReference>
<evidence type="ECO:0000256" key="12">
    <source>
        <dbReference type="ARBA" id="ARBA00022842"/>
    </source>
</evidence>
<dbReference type="InterPro" id="IPR023465">
    <property type="entry name" value="Riboflavin_kinase_dom_sf"/>
</dbReference>
<comment type="caution">
    <text evidence="18">The sequence shown here is derived from an EMBL/GenBank/DDBJ whole genome shotgun (WGS) entry which is preliminary data.</text>
</comment>
<evidence type="ECO:0000256" key="8">
    <source>
        <dbReference type="ARBA" id="ARBA00022679"/>
    </source>
</evidence>
<evidence type="ECO:0000313" key="19">
    <source>
        <dbReference type="Proteomes" id="UP000239480"/>
    </source>
</evidence>
<dbReference type="AlphaFoldDB" id="A0A2T0RUL6"/>
<dbReference type="EC" id="2.7.1.161" evidence="4"/>
<evidence type="ECO:0000313" key="18">
    <source>
        <dbReference type="EMBL" id="PRY24837.1"/>
    </source>
</evidence>
<evidence type="ECO:0000256" key="1">
    <source>
        <dbReference type="ARBA" id="ARBA00001946"/>
    </source>
</evidence>
<evidence type="ECO:0000256" key="13">
    <source>
        <dbReference type="ARBA" id="ARBA00029789"/>
    </source>
</evidence>
<feature type="domain" description="Riboflavin kinase" evidence="17">
    <location>
        <begin position="124"/>
        <end position="245"/>
    </location>
</feature>
<dbReference type="GO" id="GO:0008531">
    <property type="term" value="F:riboflavin kinase activity"/>
    <property type="evidence" value="ECO:0007669"/>
    <property type="project" value="InterPro"/>
</dbReference>
<dbReference type="GO" id="GO:0009231">
    <property type="term" value="P:riboflavin biosynthetic process"/>
    <property type="evidence" value="ECO:0007669"/>
    <property type="project" value="InterPro"/>
</dbReference>
<dbReference type="UniPathway" id="UPA00276">
    <property type="reaction ID" value="UER00929"/>
</dbReference>
<dbReference type="GO" id="GO:0000166">
    <property type="term" value="F:nucleotide binding"/>
    <property type="evidence" value="ECO:0007669"/>
    <property type="project" value="UniProtKB-KW"/>
</dbReference>
<dbReference type="PANTHER" id="PTHR40706">
    <property type="entry name" value="RIBOFLAVIN KINASE"/>
    <property type="match status" value="1"/>
</dbReference>
<evidence type="ECO:0000256" key="16">
    <source>
        <dbReference type="ARBA" id="ARBA00047857"/>
    </source>
</evidence>
<dbReference type="InterPro" id="IPR029068">
    <property type="entry name" value="Glyas_Bleomycin-R_OHBP_Dase"/>
</dbReference>
<keyword evidence="12" id="KW-0460">Magnesium</keyword>
<protein>
    <recommendedName>
        <fullName evidence="5">Riboflavin kinase</fullName>
        <ecNumber evidence="4">2.7.1.161</ecNumber>
    </recommendedName>
    <alternativeName>
        <fullName evidence="14">CTP-dependent riboflavin kinase</fullName>
    </alternativeName>
    <alternativeName>
        <fullName evidence="15">CTP:riboflavin 5'-phosphotransferase</fullName>
    </alternativeName>
    <alternativeName>
        <fullName evidence="13">Flavokinase</fullName>
    </alternativeName>
</protein>
<keyword evidence="10" id="KW-0547">Nucleotide-binding</keyword>
<evidence type="ECO:0000256" key="11">
    <source>
        <dbReference type="ARBA" id="ARBA00022777"/>
    </source>
</evidence>
<comment type="cofactor">
    <cofactor evidence="1">
        <name>Mg(2+)</name>
        <dbReference type="ChEBI" id="CHEBI:18420"/>
    </cofactor>
</comment>
<keyword evidence="9" id="KW-0479">Metal-binding</keyword>
<evidence type="ECO:0000256" key="2">
    <source>
        <dbReference type="ARBA" id="ARBA00005219"/>
    </source>
</evidence>
<comment type="similarity">
    <text evidence="3">Belongs to the archaeal riboflavin kinase family.</text>
</comment>
<sequence length="261" mass="29363">MPLLSTSGANSALHKGHAHWPFGDWLEFVCQHHLDGMRLEILDNRRERRSLNLGSPADRIHIVVEVADIESARDAVSIEAPGIVTVSWGARLFQLRDPDGVAVTYLEWLRPSSSQWRHMRGGIQSGHGRGQYFTQLDWARAQFVEKLGMDPFPGTLNLMVEDDLDSTSNWLNLRGTPGIRIENPHDGPRDCDARCYPVLIDGRVSGAIVLPEVPQYPRLQIELIAPARLRDLLKKSDGDFVDIEVLDPSENKFSKEERTDA</sequence>
<dbReference type="SUPFAM" id="SSF82114">
    <property type="entry name" value="Riboflavin kinase-like"/>
    <property type="match status" value="1"/>
</dbReference>
<dbReference type="Proteomes" id="UP000239480">
    <property type="component" value="Unassembled WGS sequence"/>
</dbReference>
<keyword evidence="11" id="KW-0418">Kinase</keyword>
<keyword evidence="8" id="KW-0808">Transferase</keyword>
<dbReference type="InterPro" id="IPR023602">
    <property type="entry name" value="Riboflavin_kinase_CTP-dep"/>
</dbReference>
<evidence type="ECO:0000259" key="17">
    <source>
        <dbReference type="Pfam" id="PF01982"/>
    </source>
</evidence>
<name>A0A2T0RUL6_9RHOB</name>
<dbReference type="SUPFAM" id="SSF54593">
    <property type="entry name" value="Glyoxalase/Bleomycin resistance protein/Dihydroxybiphenyl dioxygenase"/>
    <property type="match status" value="1"/>
</dbReference>
<reference evidence="18 19" key="1">
    <citation type="submission" date="2018-03" db="EMBL/GenBank/DDBJ databases">
        <title>Genomic Encyclopedia of Archaeal and Bacterial Type Strains, Phase II (KMG-II): from individual species to whole genera.</title>
        <authorList>
            <person name="Goeker M."/>
        </authorList>
    </citation>
    <scope>NUCLEOTIDE SEQUENCE [LARGE SCALE GENOMIC DNA]</scope>
    <source>
        <strain evidence="18 19">DSM 29328</strain>
    </source>
</reference>
<evidence type="ECO:0000256" key="10">
    <source>
        <dbReference type="ARBA" id="ARBA00022741"/>
    </source>
</evidence>
<comment type="catalytic activity">
    <reaction evidence="16">
        <text>riboflavin + CTP = CDP + FMN + H(+)</text>
        <dbReference type="Rhea" id="RHEA:25021"/>
        <dbReference type="ChEBI" id="CHEBI:15378"/>
        <dbReference type="ChEBI" id="CHEBI:37563"/>
        <dbReference type="ChEBI" id="CHEBI:57986"/>
        <dbReference type="ChEBI" id="CHEBI:58069"/>
        <dbReference type="ChEBI" id="CHEBI:58210"/>
        <dbReference type="EC" id="2.7.1.161"/>
    </reaction>
</comment>